<organism evidence="11">
    <name type="scientific">Candida tenuis (strain ATCC 10573 / BCRC 21748 / CBS 615 / JCM 9827 / NBRC 10315 / NRRL Y-1498 / VKM Y-70)</name>
    <name type="common">Yeast</name>
    <name type="synonym">Yamadazyma tenuis</name>
    <dbReference type="NCBI Taxonomy" id="590646"/>
    <lineage>
        <taxon>Eukaryota</taxon>
        <taxon>Fungi</taxon>
        <taxon>Dikarya</taxon>
        <taxon>Ascomycota</taxon>
        <taxon>Saccharomycotina</taxon>
        <taxon>Pichiomycetes</taxon>
        <taxon>Debaryomycetaceae</taxon>
        <taxon>Yamadazyma</taxon>
    </lineage>
</organism>
<feature type="transmembrane region" description="Helical" evidence="7">
    <location>
        <begin position="78"/>
        <end position="97"/>
    </location>
</feature>
<evidence type="ECO:0000313" key="11">
    <source>
        <dbReference type="Proteomes" id="UP000000707"/>
    </source>
</evidence>
<feature type="chain" id="PRO_5003442799" description="Major facilitator superfamily (MFS) profile domain-containing protein" evidence="8">
    <location>
        <begin position="18"/>
        <end position="492"/>
    </location>
</feature>
<proteinExistence type="inferred from homology"/>
<evidence type="ECO:0000256" key="7">
    <source>
        <dbReference type="SAM" id="Phobius"/>
    </source>
</evidence>
<dbReference type="SUPFAM" id="SSF103473">
    <property type="entry name" value="MFS general substrate transporter"/>
    <property type="match status" value="1"/>
</dbReference>
<name>G3B7J8_CANTC</name>
<keyword evidence="8" id="KW-0732">Signal</keyword>
<feature type="transmembrane region" description="Helical" evidence="7">
    <location>
        <begin position="166"/>
        <end position="189"/>
    </location>
</feature>
<dbReference type="InterPro" id="IPR005828">
    <property type="entry name" value="MFS_sugar_transport-like"/>
</dbReference>
<dbReference type="HOGENOM" id="CLU_001265_30_13_1"/>
<feature type="signal peptide" evidence="8">
    <location>
        <begin position="1"/>
        <end position="17"/>
    </location>
</feature>
<evidence type="ECO:0000256" key="4">
    <source>
        <dbReference type="ARBA" id="ARBA00022692"/>
    </source>
</evidence>
<keyword evidence="4 7" id="KW-0812">Transmembrane</keyword>
<feature type="transmembrane region" description="Helical" evidence="7">
    <location>
        <begin position="48"/>
        <end position="66"/>
    </location>
</feature>
<feature type="domain" description="Major facilitator superfamily (MFS) profile" evidence="9">
    <location>
        <begin position="9"/>
        <end position="445"/>
    </location>
</feature>
<dbReference type="Proteomes" id="UP000000707">
    <property type="component" value="Unassembled WGS sequence"/>
</dbReference>
<reference evidence="10 11" key="1">
    <citation type="journal article" date="2011" name="Proc. Natl. Acad. Sci. U.S.A.">
        <title>Comparative genomics of xylose-fermenting fungi for enhanced biofuel production.</title>
        <authorList>
            <person name="Wohlbach D.J."/>
            <person name="Kuo A."/>
            <person name="Sato T.K."/>
            <person name="Potts K.M."/>
            <person name="Salamov A.A."/>
            <person name="LaButti K.M."/>
            <person name="Sun H."/>
            <person name="Clum A."/>
            <person name="Pangilinan J.L."/>
            <person name="Lindquist E.A."/>
            <person name="Lucas S."/>
            <person name="Lapidus A."/>
            <person name="Jin M."/>
            <person name="Gunawan C."/>
            <person name="Balan V."/>
            <person name="Dale B.E."/>
            <person name="Jeffries T.W."/>
            <person name="Zinkel R."/>
            <person name="Barry K.W."/>
            <person name="Grigoriev I.V."/>
            <person name="Gasch A.P."/>
        </authorList>
    </citation>
    <scope>NUCLEOTIDE SEQUENCE [LARGE SCALE GENOMIC DNA]</scope>
    <source>
        <strain evidence="11">ATCC 10573 / BCRC 21748 / CBS 615 / JCM 9827 / NBRC 10315 / NRRL Y-1498 / VKM Y-70</strain>
    </source>
</reference>
<keyword evidence="3" id="KW-0813">Transport</keyword>
<dbReference type="InterPro" id="IPR050360">
    <property type="entry name" value="MFS_Sugar_Transporters"/>
</dbReference>
<keyword evidence="5 7" id="KW-1133">Transmembrane helix</keyword>
<dbReference type="Gene3D" id="1.20.1250.20">
    <property type="entry name" value="MFS general substrate transporter like domains"/>
    <property type="match status" value="1"/>
</dbReference>
<accession>G3B7J8</accession>
<dbReference type="OrthoDB" id="6133115at2759"/>
<dbReference type="GO" id="GO:0016020">
    <property type="term" value="C:membrane"/>
    <property type="evidence" value="ECO:0007669"/>
    <property type="project" value="UniProtKB-SubCell"/>
</dbReference>
<dbReference type="GeneID" id="18246087"/>
<evidence type="ECO:0000256" key="2">
    <source>
        <dbReference type="ARBA" id="ARBA00010992"/>
    </source>
</evidence>
<sequence>MVVLLDLVPIICATINGATMGVDQSMMNNLNIIDQYIEYFDLDANYEGLFSAAINIGSVVGGFFASQLIDLKSVGRKGGILISCLITFVGVALQTAAQNRAMFVIARIIIGIAVTVNAVAAPTYVAELAKPQNRGLVSGIYMSSWYFAAIITTGIALGTYTRSDSWAWRGISLWQITPSVLVLPLLAFIPETPRFLVYTDRPDEALKVLIRYHGNGERTPLVEAEFEEIRQTLQYEKESNIGWLDMLRTPGNRKRVWIIFWMGVFSMLCGTNIVSTYLGLFLDYAGITSTRKQIVINLTMQVVNLFFAIAGSYFTDGWGRVPILFWSTNLMAITLFLMGGLVKLYSDGHSTNGTNAVIFLVYLFSAVYSFSFTPLCVSYPVEIVNYSIRTKGMAFSQIVTFGFGFFNQYVIPLAMDAISWKFYIINACYNIVQAVIIYFSFVETKGLSLEEIDEVFDGVLHTDVRIGTAHYGEDEENVIVEAVDAEDKSSKS</sequence>
<evidence type="ECO:0000256" key="8">
    <source>
        <dbReference type="SAM" id="SignalP"/>
    </source>
</evidence>
<dbReference type="AlphaFoldDB" id="G3B7J8"/>
<evidence type="ECO:0000256" key="6">
    <source>
        <dbReference type="ARBA" id="ARBA00023136"/>
    </source>
</evidence>
<evidence type="ECO:0000256" key="5">
    <source>
        <dbReference type="ARBA" id="ARBA00022989"/>
    </source>
</evidence>
<dbReference type="InterPro" id="IPR036259">
    <property type="entry name" value="MFS_trans_sf"/>
</dbReference>
<gene>
    <name evidence="10" type="ORF">CANTEDRAFT_109183</name>
</gene>
<comment type="subcellular location">
    <subcellularLocation>
        <location evidence="1">Membrane</location>
        <topology evidence="1">Multi-pass membrane protein</topology>
    </subcellularLocation>
</comment>
<feature type="transmembrane region" description="Helical" evidence="7">
    <location>
        <begin position="256"/>
        <end position="282"/>
    </location>
</feature>
<evidence type="ECO:0000313" key="10">
    <source>
        <dbReference type="EMBL" id="EGV61632.1"/>
    </source>
</evidence>
<evidence type="ECO:0000259" key="9">
    <source>
        <dbReference type="PROSITE" id="PS50850"/>
    </source>
</evidence>
<feature type="transmembrane region" description="Helical" evidence="7">
    <location>
        <begin position="357"/>
        <end position="381"/>
    </location>
</feature>
<dbReference type="KEGG" id="cten:18246087"/>
<dbReference type="Pfam" id="PF00083">
    <property type="entry name" value="Sugar_tr"/>
    <property type="match status" value="1"/>
</dbReference>
<dbReference type="FunFam" id="1.20.1250.20:FF:000134">
    <property type="entry name" value="MFS sugar transporter protein"/>
    <property type="match status" value="1"/>
</dbReference>
<dbReference type="GO" id="GO:0005351">
    <property type="term" value="F:carbohydrate:proton symporter activity"/>
    <property type="evidence" value="ECO:0007669"/>
    <property type="project" value="TreeGrafter"/>
</dbReference>
<feature type="transmembrane region" description="Helical" evidence="7">
    <location>
        <begin position="103"/>
        <end position="126"/>
    </location>
</feature>
<comment type="similarity">
    <text evidence="2">Belongs to the major facilitator superfamily. Sugar transporter (TC 2.A.1.1) family.</text>
</comment>
<feature type="transmembrane region" description="Helical" evidence="7">
    <location>
        <begin position="393"/>
        <end position="411"/>
    </location>
</feature>
<dbReference type="PROSITE" id="PS50850">
    <property type="entry name" value="MFS"/>
    <property type="match status" value="1"/>
</dbReference>
<dbReference type="PANTHER" id="PTHR48022">
    <property type="entry name" value="PLASTIDIC GLUCOSE TRANSPORTER 4"/>
    <property type="match status" value="1"/>
</dbReference>
<dbReference type="RefSeq" id="XP_006687802.1">
    <property type="nucleotide sequence ID" value="XM_006687739.1"/>
</dbReference>
<evidence type="ECO:0000256" key="1">
    <source>
        <dbReference type="ARBA" id="ARBA00004141"/>
    </source>
</evidence>
<dbReference type="EMBL" id="GL996527">
    <property type="protein sequence ID" value="EGV61632.1"/>
    <property type="molecule type" value="Genomic_DNA"/>
</dbReference>
<dbReference type="PANTHER" id="PTHR48022:SF64">
    <property type="entry name" value="MAJOR FACILITATOR SUPERFAMILY (MFS) PROFILE DOMAIN-CONTAINING PROTEIN"/>
    <property type="match status" value="1"/>
</dbReference>
<keyword evidence="11" id="KW-1185">Reference proteome</keyword>
<dbReference type="InterPro" id="IPR020846">
    <property type="entry name" value="MFS_dom"/>
</dbReference>
<evidence type="ECO:0000256" key="3">
    <source>
        <dbReference type="ARBA" id="ARBA00022448"/>
    </source>
</evidence>
<protein>
    <recommendedName>
        <fullName evidence="9">Major facilitator superfamily (MFS) profile domain-containing protein</fullName>
    </recommendedName>
</protein>
<feature type="transmembrane region" description="Helical" evidence="7">
    <location>
        <begin position="138"/>
        <end position="160"/>
    </location>
</feature>
<keyword evidence="6 7" id="KW-0472">Membrane</keyword>
<dbReference type="eggNOG" id="KOG0254">
    <property type="taxonomic scope" value="Eukaryota"/>
</dbReference>
<feature type="transmembrane region" description="Helical" evidence="7">
    <location>
        <begin position="323"/>
        <end position="345"/>
    </location>
</feature>
<feature type="transmembrane region" description="Helical" evidence="7">
    <location>
        <begin position="294"/>
        <end position="314"/>
    </location>
</feature>
<feature type="transmembrane region" description="Helical" evidence="7">
    <location>
        <begin position="423"/>
        <end position="442"/>
    </location>
</feature>